<dbReference type="InterPro" id="IPR039556">
    <property type="entry name" value="ICL/PEPM"/>
</dbReference>
<evidence type="ECO:0000313" key="2">
    <source>
        <dbReference type="Proteomes" id="UP000469185"/>
    </source>
</evidence>
<dbReference type="GO" id="GO:0016829">
    <property type="term" value="F:lyase activity"/>
    <property type="evidence" value="ECO:0007669"/>
    <property type="project" value="UniProtKB-KW"/>
</dbReference>
<dbReference type="RefSeq" id="WP_163818772.1">
    <property type="nucleotide sequence ID" value="NZ_JAAGOB010000005.1"/>
</dbReference>
<organism evidence="1 2">
    <name type="scientific">Phytoactinopolyspora alkaliphila</name>
    <dbReference type="NCBI Taxonomy" id="1783498"/>
    <lineage>
        <taxon>Bacteria</taxon>
        <taxon>Bacillati</taxon>
        <taxon>Actinomycetota</taxon>
        <taxon>Actinomycetes</taxon>
        <taxon>Jiangellales</taxon>
        <taxon>Jiangellaceae</taxon>
        <taxon>Phytoactinopolyspora</taxon>
    </lineage>
</organism>
<dbReference type="EMBL" id="JAAGOB010000005">
    <property type="protein sequence ID" value="NED96028.1"/>
    <property type="molecule type" value="Genomic_DNA"/>
</dbReference>
<keyword evidence="1" id="KW-0670">Pyruvate</keyword>
<dbReference type="PANTHER" id="PTHR42905:SF16">
    <property type="entry name" value="CARBOXYPHOSPHONOENOLPYRUVATE PHOSPHONOMUTASE-LIKE PROTEIN (AFU_ORTHOLOGUE AFUA_5G07230)"/>
    <property type="match status" value="1"/>
</dbReference>
<dbReference type="Gene3D" id="6.10.250.2750">
    <property type="match status" value="1"/>
</dbReference>
<keyword evidence="1" id="KW-0456">Lyase</keyword>
<name>A0A6N9YME5_9ACTN</name>
<dbReference type="SUPFAM" id="SSF51621">
    <property type="entry name" value="Phosphoenolpyruvate/pyruvate domain"/>
    <property type="match status" value="1"/>
</dbReference>
<reference evidence="1 2" key="1">
    <citation type="submission" date="2020-02" db="EMBL/GenBank/DDBJ databases">
        <authorList>
            <person name="Li X.-J."/>
            <person name="Feng X.-M."/>
        </authorList>
    </citation>
    <scope>NUCLEOTIDE SEQUENCE [LARGE SCALE GENOMIC DNA]</scope>
    <source>
        <strain evidence="1 2">CGMCC 4.7225</strain>
    </source>
</reference>
<comment type="caution">
    <text evidence="1">The sequence shown here is derived from an EMBL/GenBank/DDBJ whole genome shotgun (WGS) entry which is preliminary data.</text>
</comment>
<sequence>MSNSDVFRTLHSRVFVMPNAWDVGSARLLESLGFAALATTSSGHAASLGRTDQSVHRDELLRHVDSLAAAVSVPVSADSEGCFPDEPGGVARTVELLGQAGAAGCSIEDFDPGVGLLPLDIAAGRVSEAASAAAQHGLVLTARAENHLYGVTDLDDTIQRLLVYRAAGADVVYAPGLSQLADIRRVAGAVDAPLNVLAVPGIPPVAELGAAGVRRISTGGSLAWVAYGALASAGRELLTTGTTSYLEQALTQADRGAAFG</sequence>
<dbReference type="AlphaFoldDB" id="A0A6N9YME5"/>
<dbReference type="InterPro" id="IPR040442">
    <property type="entry name" value="Pyrv_kinase-like_dom_sf"/>
</dbReference>
<dbReference type="CDD" id="cd00377">
    <property type="entry name" value="ICL_PEPM"/>
    <property type="match status" value="1"/>
</dbReference>
<dbReference type="Gene3D" id="3.20.20.60">
    <property type="entry name" value="Phosphoenolpyruvate-binding domains"/>
    <property type="match status" value="1"/>
</dbReference>
<proteinExistence type="predicted"/>
<evidence type="ECO:0000313" key="1">
    <source>
        <dbReference type="EMBL" id="NED96028.1"/>
    </source>
</evidence>
<accession>A0A6N9YME5</accession>
<dbReference type="Proteomes" id="UP000469185">
    <property type="component" value="Unassembled WGS sequence"/>
</dbReference>
<dbReference type="Pfam" id="PF13714">
    <property type="entry name" value="PEP_mutase"/>
    <property type="match status" value="1"/>
</dbReference>
<dbReference type="PANTHER" id="PTHR42905">
    <property type="entry name" value="PHOSPHOENOLPYRUVATE CARBOXYLASE"/>
    <property type="match status" value="1"/>
</dbReference>
<keyword evidence="2" id="KW-1185">Reference proteome</keyword>
<gene>
    <name evidence="1" type="ORF">G1H11_11975</name>
</gene>
<protein>
    <submittedName>
        <fullName evidence="1">Isocitrate lyase/phosphoenolpyruvate mutase family protein</fullName>
    </submittedName>
</protein>
<dbReference type="InterPro" id="IPR015813">
    <property type="entry name" value="Pyrv/PenolPyrv_kinase-like_dom"/>
</dbReference>